<keyword evidence="2" id="KW-1133">Transmembrane helix</keyword>
<dbReference type="AlphaFoldDB" id="A0A6C0IUJ1"/>
<name>A0A6C0IUJ1_9ZZZZ</name>
<feature type="region of interest" description="Disordered" evidence="1">
    <location>
        <begin position="258"/>
        <end position="277"/>
    </location>
</feature>
<dbReference type="EMBL" id="MN740268">
    <property type="protein sequence ID" value="QHT96888.1"/>
    <property type="molecule type" value="Genomic_DNA"/>
</dbReference>
<evidence type="ECO:0000256" key="1">
    <source>
        <dbReference type="SAM" id="MobiDB-lite"/>
    </source>
</evidence>
<sequence>MTSYEWKSSSKSPHYECIKYYLKTESHLLGPNTRKPATKKVSAKYCYHSKPKDTTIGDTVCLATKDGGHPVTGSCTRDQFKHACVGDKILDPICQTEWLSRHYGDGADGSDYAVAGAIDPTALAVKNSLNDMDTAKRIDIIQNNNYVRFTIKDHSGMFDDIMSEYCSVNPGDDLCKCIKSPLSGKISDSSIALMTPCGASGGYFTQKMKDAHKVSVLDCKQILKVNKSGTAVVDLDAVQQCKSMIGDDGATTDIQGGGIVADDPKSDPGTTTKTSTTKITNKKMSGLQLLLLVIILYIIIHMVTKKNKYRRVMTTRPPIRGYRY</sequence>
<feature type="transmembrane region" description="Helical" evidence="2">
    <location>
        <begin position="285"/>
        <end position="303"/>
    </location>
</feature>
<reference evidence="3" key="1">
    <citation type="journal article" date="2020" name="Nature">
        <title>Giant virus diversity and host interactions through global metagenomics.</title>
        <authorList>
            <person name="Schulz F."/>
            <person name="Roux S."/>
            <person name="Paez-Espino D."/>
            <person name="Jungbluth S."/>
            <person name="Walsh D.A."/>
            <person name="Denef V.J."/>
            <person name="McMahon K.D."/>
            <person name="Konstantinidis K.T."/>
            <person name="Eloe-Fadrosh E.A."/>
            <person name="Kyrpides N.C."/>
            <person name="Woyke T."/>
        </authorList>
    </citation>
    <scope>NUCLEOTIDE SEQUENCE</scope>
    <source>
        <strain evidence="3">GVMAG-M-3300024336-7</strain>
    </source>
</reference>
<evidence type="ECO:0000313" key="3">
    <source>
        <dbReference type="EMBL" id="QHT96888.1"/>
    </source>
</evidence>
<proteinExistence type="predicted"/>
<keyword evidence="2" id="KW-0812">Transmembrane</keyword>
<organism evidence="3">
    <name type="scientific">viral metagenome</name>
    <dbReference type="NCBI Taxonomy" id="1070528"/>
    <lineage>
        <taxon>unclassified sequences</taxon>
        <taxon>metagenomes</taxon>
        <taxon>organismal metagenomes</taxon>
    </lineage>
</organism>
<accession>A0A6C0IUJ1</accession>
<keyword evidence="2" id="KW-0472">Membrane</keyword>
<protein>
    <submittedName>
        <fullName evidence="3">Uncharacterized protein</fullName>
    </submittedName>
</protein>
<evidence type="ECO:0000256" key="2">
    <source>
        <dbReference type="SAM" id="Phobius"/>
    </source>
</evidence>